<dbReference type="RefSeq" id="WP_090154531.1">
    <property type="nucleotide sequence ID" value="NZ_FNAN01000013.1"/>
</dbReference>
<reference evidence="3" key="1">
    <citation type="submission" date="2016-10" db="EMBL/GenBank/DDBJ databases">
        <authorList>
            <person name="Varghese N."/>
            <person name="Submissions S."/>
        </authorList>
    </citation>
    <scope>NUCLEOTIDE SEQUENCE [LARGE SCALE GENOMIC DNA]</scope>
    <source>
        <strain evidence="3">DSM 25329</strain>
    </source>
</reference>
<name>A0A1G7PU45_9BACT</name>
<dbReference type="Gene3D" id="2.60.120.890">
    <property type="entry name" value="BT2081, beta-jelly-roll domain"/>
    <property type="match status" value="1"/>
</dbReference>
<protein>
    <submittedName>
        <fullName evidence="2">Putative carbohydrate metabolism domain-containing protein</fullName>
    </submittedName>
</protein>
<dbReference type="Gene3D" id="2.60.40.2340">
    <property type="match status" value="1"/>
</dbReference>
<dbReference type="Pfam" id="PF13201">
    <property type="entry name" value="PCMD"/>
    <property type="match status" value="1"/>
</dbReference>
<gene>
    <name evidence="2" type="ORF">SAMN04487996_113126</name>
</gene>
<accession>A0A1G7PU45</accession>
<dbReference type="AlphaFoldDB" id="A0A1G7PU45"/>
<dbReference type="Proteomes" id="UP000198748">
    <property type="component" value="Unassembled WGS sequence"/>
</dbReference>
<dbReference type="STRING" id="659014.SAMN04487996_113126"/>
<evidence type="ECO:0000259" key="1">
    <source>
        <dbReference type="Pfam" id="PF13201"/>
    </source>
</evidence>
<dbReference type="InterPro" id="IPR025112">
    <property type="entry name" value="PCMD"/>
</dbReference>
<feature type="domain" description="Putative carbohydrate metabolism" evidence="1">
    <location>
        <begin position="122"/>
        <end position="362"/>
    </location>
</feature>
<evidence type="ECO:0000313" key="3">
    <source>
        <dbReference type="Proteomes" id="UP000198748"/>
    </source>
</evidence>
<keyword evidence="3" id="KW-1185">Reference proteome</keyword>
<dbReference type="PROSITE" id="PS51257">
    <property type="entry name" value="PROKAR_LIPOPROTEIN"/>
    <property type="match status" value="1"/>
</dbReference>
<dbReference type="OrthoDB" id="7012117at2"/>
<evidence type="ECO:0000313" key="2">
    <source>
        <dbReference type="EMBL" id="SDF89768.1"/>
    </source>
</evidence>
<proteinExistence type="predicted"/>
<dbReference type="EMBL" id="FNAN01000013">
    <property type="protein sequence ID" value="SDF89768.1"/>
    <property type="molecule type" value="Genomic_DNA"/>
</dbReference>
<sequence length="364" mass="38853">MKNAGLLAFLGALLTISGCIKPEAENMEADILTMTLPDSVLISPPSLTNTTVTAFVNFSKLNIKAVAPEFTITEGAGIQPASGTPQDFSKPVTYTVTSEDGHWKKDYRVSLLQNVAPDNFMFENWTVNPDGNYYIPYELVEAEHQNIWASGNSGFSLIAPEKRPEAYPTQRTTDAVQGQYAAYLETKSTGALGALVGMPIAPGNLFLGSFDGAKALTAPLEATIFGIPFNKKPLRLTGSYKYISGGPVTDKTGKPVTPARQDLCDIYAVMFRASPEKPFLNGANVLTDPSVVGIAQLASGAATPGTGYGTFNLPFTYKSEVNADDLAAFAYKIVVVFASSRNGAIFEGAVGSKLYIDDVKIVTQ</sequence>
<dbReference type="InterPro" id="IPR038653">
    <property type="entry name" value="Put_CMD_sf"/>
</dbReference>
<organism evidence="2 3">
    <name type="scientific">Dyadobacter soli</name>
    <dbReference type="NCBI Taxonomy" id="659014"/>
    <lineage>
        <taxon>Bacteria</taxon>
        <taxon>Pseudomonadati</taxon>
        <taxon>Bacteroidota</taxon>
        <taxon>Cytophagia</taxon>
        <taxon>Cytophagales</taxon>
        <taxon>Spirosomataceae</taxon>
        <taxon>Dyadobacter</taxon>
    </lineage>
</organism>